<keyword evidence="5" id="KW-0677">Repeat</keyword>
<gene>
    <name evidence="9" type="ORF">FGIG_02908</name>
</gene>
<keyword evidence="4 7" id="KW-0812">Transmembrane</keyword>
<dbReference type="AlphaFoldDB" id="A0A504YZK5"/>
<keyword evidence="3 8" id="KW-0813">Transport</keyword>
<dbReference type="Gene3D" id="1.50.40.10">
    <property type="entry name" value="Mitochondrial carrier domain"/>
    <property type="match status" value="1"/>
</dbReference>
<dbReference type="SUPFAM" id="SSF103506">
    <property type="entry name" value="Mitochondrial carrier"/>
    <property type="match status" value="1"/>
</dbReference>
<name>A0A504YZK5_FASGI</name>
<comment type="subcellular location">
    <subcellularLocation>
        <location evidence="1">Membrane</location>
        <topology evidence="1">Multi-pass membrane protein</topology>
    </subcellularLocation>
</comment>
<dbReference type="Pfam" id="PF00153">
    <property type="entry name" value="Mito_carr"/>
    <property type="match status" value="3"/>
</dbReference>
<dbReference type="GO" id="GO:0016020">
    <property type="term" value="C:membrane"/>
    <property type="evidence" value="ECO:0007669"/>
    <property type="project" value="UniProtKB-SubCell"/>
</dbReference>
<evidence type="ECO:0000256" key="8">
    <source>
        <dbReference type="RuleBase" id="RU000488"/>
    </source>
</evidence>
<keyword evidence="6 7" id="KW-0472">Membrane</keyword>
<comment type="caution">
    <text evidence="9">The sequence shown here is derived from an EMBL/GenBank/DDBJ whole genome shotgun (WGS) entry which is preliminary data.</text>
</comment>
<dbReference type="PRINTS" id="PR00926">
    <property type="entry name" value="MITOCARRIER"/>
</dbReference>
<keyword evidence="10" id="KW-1185">Reference proteome</keyword>
<protein>
    <submittedName>
        <fullName evidence="9">Mitochondrial thiamine pyrophosphate carrier</fullName>
    </submittedName>
</protein>
<proteinExistence type="inferred from homology"/>
<dbReference type="InterPro" id="IPR002067">
    <property type="entry name" value="MCP"/>
</dbReference>
<accession>A0A504YZK5</accession>
<dbReference type="OrthoDB" id="18574at2759"/>
<evidence type="ECO:0000256" key="5">
    <source>
        <dbReference type="ARBA" id="ARBA00022737"/>
    </source>
</evidence>
<dbReference type="GO" id="GO:0055085">
    <property type="term" value="P:transmembrane transport"/>
    <property type="evidence" value="ECO:0007669"/>
    <property type="project" value="InterPro"/>
</dbReference>
<dbReference type="InterPro" id="IPR023395">
    <property type="entry name" value="MCP_dom_sf"/>
</dbReference>
<feature type="repeat" description="Solcar" evidence="7">
    <location>
        <begin position="124"/>
        <end position="210"/>
    </location>
</feature>
<evidence type="ECO:0000313" key="10">
    <source>
        <dbReference type="Proteomes" id="UP000316759"/>
    </source>
</evidence>
<organism evidence="9 10">
    <name type="scientific">Fasciola gigantica</name>
    <name type="common">Giant liver fluke</name>
    <dbReference type="NCBI Taxonomy" id="46835"/>
    <lineage>
        <taxon>Eukaryota</taxon>
        <taxon>Metazoa</taxon>
        <taxon>Spiralia</taxon>
        <taxon>Lophotrochozoa</taxon>
        <taxon>Platyhelminthes</taxon>
        <taxon>Trematoda</taxon>
        <taxon>Digenea</taxon>
        <taxon>Plagiorchiida</taxon>
        <taxon>Echinostomata</taxon>
        <taxon>Echinostomatoidea</taxon>
        <taxon>Fasciolidae</taxon>
        <taxon>Fasciola</taxon>
    </lineage>
</organism>
<dbReference type="EMBL" id="SUNJ01002571">
    <property type="protein sequence ID" value="TPP65876.1"/>
    <property type="molecule type" value="Genomic_DNA"/>
</dbReference>
<evidence type="ECO:0000256" key="2">
    <source>
        <dbReference type="ARBA" id="ARBA00006375"/>
    </source>
</evidence>
<sequence length="359" mass="39515">MQTNKNGSLVLSKNEYLIAGSLSGFVSRAIVQPLDVLKIRFQLQVEPISASSASKYHGFAQAIRCISKEEGASAFWKGLIPAQLQAVTFSAMQFLSFEVLVSLFVQFNHHGGARRDPRSSLKSSNTFGTFACGCIAGSISAGFTQPLDVLRTRFIAQGEPKLYRSMTHAALYITSHEGVSGFFRGLVPSLLLVAPQTGLQFAIYHTFNRLVETVYDSWNKTKDRRNPNTLSEETQTLSGTTKDNTHVFNVGPVLSLVSGGLAGMGSKCVIYPLDMVKKRMQIQGFEEGRTGFGRVSTSRGMCDCLMKIWTTEGAVALFKGLRPTLLKSCVSISCRFTVYEQVCQLIYHLRHESTSGRTF</sequence>
<dbReference type="PANTHER" id="PTHR24089">
    <property type="entry name" value="SOLUTE CARRIER FAMILY 25"/>
    <property type="match status" value="1"/>
</dbReference>
<feature type="repeat" description="Solcar" evidence="7">
    <location>
        <begin position="11"/>
        <end position="103"/>
    </location>
</feature>
<dbReference type="Proteomes" id="UP000316759">
    <property type="component" value="Unassembled WGS sequence"/>
</dbReference>
<evidence type="ECO:0000256" key="3">
    <source>
        <dbReference type="ARBA" id="ARBA00022448"/>
    </source>
</evidence>
<evidence type="ECO:0000256" key="6">
    <source>
        <dbReference type="ARBA" id="ARBA00023136"/>
    </source>
</evidence>
<evidence type="ECO:0000256" key="4">
    <source>
        <dbReference type="ARBA" id="ARBA00022692"/>
    </source>
</evidence>
<reference evidence="9 10" key="1">
    <citation type="submission" date="2019-04" db="EMBL/GenBank/DDBJ databases">
        <title>Annotation for the trematode Fasciola gigantica.</title>
        <authorList>
            <person name="Choi Y.-J."/>
        </authorList>
    </citation>
    <scope>NUCLEOTIDE SEQUENCE [LARGE SCALE GENOMIC DNA]</scope>
    <source>
        <strain evidence="9">Uganda_cow_1</strain>
    </source>
</reference>
<evidence type="ECO:0000256" key="1">
    <source>
        <dbReference type="ARBA" id="ARBA00004141"/>
    </source>
</evidence>
<dbReference type="InterPro" id="IPR018108">
    <property type="entry name" value="MCP_transmembrane"/>
</dbReference>
<comment type="similarity">
    <text evidence="2 8">Belongs to the mitochondrial carrier (TC 2.A.29) family.</text>
</comment>
<evidence type="ECO:0000256" key="7">
    <source>
        <dbReference type="PROSITE-ProRule" id="PRU00282"/>
    </source>
</evidence>
<evidence type="ECO:0000313" key="9">
    <source>
        <dbReference type="EMBL" id="TPP65876.1"/>
    </source>
</evidence>
<dbReference type="PROSITE" id="PS50920">
    <property type="entry name" value="SOLCAR"/>
    <property type="match status" value="3"/>
</dbReference>
<dbReference type="STRING" id="46835.A0A504YZK5"/>
<feature type="repeat" description="Solcar" evidence="7">
    <location>
        <begin position="250"/>
        <end position="345"/>
    </location>
</feature>